<organism evidence="2 3">
    <name type="scientific">Dryococelus australis</name>
    <dbReference type="NCBI Taxonomy" id="614101"/>
    <lineage>
        <taxon>Eukaryota</taxon>
        <taxon>Metazoa</taxon>
        <taxon>Ecdysozoa</taxon>
        <taxon>Arthropoda</taxon>
        <taxon>Hexapoda</taxon>
        <taxon>Insecta</taxon>
        <taxon>Pterygota</taxon>
        <taxon>Neoptera</taxon>
        <taxon>Polyneoptera</taxon>
        <taxon>Phasmatodea</taxon>
        <taxon>Verophasmatodea</taxon>
        <taxon>Anareolatae</taxon>
        <taxon>Phasmatidae</taxon>
        <taxon>Eurycanthinae</taxon>
        <taxon>Dryococelus</taxon>
    </lineage>
</organism>
<evidence type="ECO:0000313" key="3">
    <source>
        <dbReference type="Proteomes" id="UP001159363"/>
    </source>
</evidence>
<keyword evidence="3" id="KW-1185">Reference proteome</keyword>
<feature type="compositionally biased region" description="Polar residues" evidence="1">
    <location>
        <begin position="140"/>
        <end position="159"/>
    </location>
</feature>
<reference evidence="2 3" key="1">
    <citation type="submission" date="2023-02" db="EMBL/GenBank/DDBJ databases">
        <title>LHISI_Scaffold_Assembly.</title>
        <authorList>
            <person name="Stuart O.P."/>
            <person name="Cleave R."/>
            <person name="Magrath M.J.L."/>
            <person name="Mikheyev A.S."/>
        </authorList>
    </citation>
    <scope>NUCLEOTIDE SEQUENCE [LARGE SCALE GENOMIC DNA]</scope>
    <source>
        <strain evidence="2">Daus_M_001</strain>
        <tissue evidence="2">Leg muscle</tissue>
    </source>
</reference>
<dbReference type="PANTHER" id="PTHR33198:SF20">
    <property type="entry name" value="RETROTRANSPOSON GAG DOMAIN-CONTAINING PROTEIN"/>
    <property type="match status" value="1"/>
</dbReference>
<evidence type="ECO:0000256" key="1">
    <source>
        <dbReference type="SAM" id="MobiDB-lite"/>
    </source>
</evidence>
<sequence>MVDEEMVKMFETFGLSAEDGKKFDVVVQSFETHLCPNTNVVVEWFKFNSRVQELGELLDNFLTELKKLIRFCASGDLHDSFLRDQIVLGIIDRGLQERLLRETEFTLQKSVDMCPAAEVSRRQVETITRADKLLPVAEGKSSTMSQRTPRTTLSRASWHSGSLGGEGDLDSPVCGKCRSRHPRFKCPAFEQQSAGGEDELFVIASVGASGKSKICVENICGQGQWVTMKLDTVAKVKVLPVDVLSNLRPLVELSEDRIVLAVFGGNTVLQSALNNGASVPTKCVIVDDVINCLRVQPLLGLRSCLEWNLVLRKHVTVLHSSNKRAFIESNREFFEVVGIVLLSVQLG</sequence>
<dbReference type="PANTHER" id="PTHR33198">
    <property type="entry name" value="ANK_REP_REGION DOMAIN-CONTAINING PROTEIN-RELATED"/>
    <property type="match status" value="1"/>
</dbReference>
<comment type="caution">
    <text evidence="2">The sequence shown here is derived from an EMBL/GenBank/DDBJ whole genome shotgun (WGS) entry which is preliminary data.</text>
</comment>
<accession>A0ABQ9I631</accession>
<dbReference type="Proteomes" id="UP001159363">
    <property type="component" value="Chromosome 2"/>
</dbReference>
<dbReference type="EMBL" id="JARBHB010000002">
    <property type="protein sequence ID" value="KAJ8892107.1"/>
    <property type="molecule type" value="Genomic_DNA"/>
</dbReference>
<proteinExistence type="predicted"/>
<evidence type="ECO:0000313" key="2">
    <source>
        <dbReference type="EMBL" id="KAJ8892107.1"/>
    </source>
</evidence>
<protein>
    <submittedName>
        <fullName evidence="2">Uncharacterized protein</fullName>
    </submittedName>
</protein>
<name>A0ABQ9I631_9NEOP</name>
<gene>
    <name evidence="2" type="ORF">PR048_004687</name>
</gene>
<feature type="region of interest" description="Disordered" evidence="1">
    <location>
        <begin position="138"/>
        <end position="164"/>
    </location>
</feature>